<evidence type="ECO:0000313" key="2">
    <source>
        <dbReference type="EMBL" id="REF95414.1"/>
    </source>
</evidence>
<evidence type="ECO:0000313" key="3">
    <source>
        <dbReference type="Proteomes" id="UP000256913"/>
    </source>
</evidence>
<proteinExistence type="predicted"/>
<dbReference type="Gene3D" id="3.40.50.150">
    <property type="entry name" value="Vaccinia Virus protein VP39"/>
    <property type="match status" value="1"/>
</dbReference>
<dbReference type="RefSeq" id="WP_239097024.1">
    <property type="nucleotide sequence ID" value="NZ_BONB01000006.1"/>
</dbReference>
<keyword evidence="2" id="KW-0808">Transferase</keyword>
<dbReference type="Pfam" id="PF08241">
    <property type="entry name" value="Methyltransf_11"/>
    <property type="match status" value="1"/>
</dbReference>
<comment type="caution">
    <text evidence="2">The sequence shown here is derived from an EMBL/GenBank/DDBJ whole genome shotgun (WGS) entry which is preliminary data.</text>
</comment>
<dbReference type="GO" id="GO:0032259">
    <property type="term" value="P:methylation"/>
    <property type="evidence" value="ECO:0007669"/>
    <property type="project" value="UniProtKB-KW"/>
</dbReference>
<evidence type="ECO:0000259" key="1">
    <source>
        <dbReference type="Pfam" id="PF08241"/>
    </source>
</evidence>
<name>A0A3D9ZFX8_9ACTN</name>
<dbReference type="Proteomes" id="UP000256913">
    <property type="component" value="Unassembled WGS sequence"/>
</dbReference>
<accession>A0A3D9ZFX8</accession>
<feature type="domain" description="Methyltransferase type 11" evidence="1">
    <location>
        <begin position="42"/>
        <end position="135"/>
    </location>
</feature>
<sequence length="209" mass="22175">MRRRGHPWFARVYERASVAMDEAGGFAHRRALVAGLAGRVIEIGAGNGRMFLHYPASVTAVVAVEPEPRLRASALAAARDAPVPIEVVEGVAESLPAADGTFDAAVASLVLCSVPHQPTALAEVHRVLRPGGELRFFEHVRGDGALRRVQRVADATVWPLICAGCHTGRDTPAAITAAGFEITELSRFRFPPSGPTMPAAPHVLGRAAR</sequence>
<reference evidence="2 3" key="1">
    <citation type="submission" date="2018-08" db="EMBL/GenBank/DDBJ databases">
        <title>Sequencing the genomes of 1000 actinobacteria strains.</title>
        <authorList>
            <person name="Klenk H.-P."/>
        </authorList>
    </citation>
    <scope>NUCLEOTIDE SEQUENCE [LARGE SCALE GENOMIC DNA]</scope>
    <source>
        <strain evidence="2 3">DSM 44099</strain>
    </source>
</reference>
<dbReference type="PANTHER" id="PTHR45036:SF1">
    <property type="entry name" value="METHYLTRANSFERASE LIKE 7A"/>
    <property type="match status" value="1"/>
</dbReference>
<dbReference type="InterPro" id="IPR013216">
    <property type="entry name" value="Methyltransf_11"/>
</dbReference>
<dbReference type="InterPro" id="IPR052356">
    <property type="entry name" value="Thiol_S-MT"/>
</dbReference>
<dbReference type="SUPFAM" id="SSF53335">
    <property type="entry name" value="S-adenosyl-L-methionine-dependent methyltransferases"/>
    <property type="match status" value="1"/>
</dbReference>
<keyword evidence="2" id="KW-0489">Methyltransferase</keyword>
<keyword evidence="3" id="KW-1185">Reference proteome</keyword>
<gene>
    <name evidence="2" type="ORF">DFJ67_1372</name>
</gene>
<dbReference type="PANTHER" id="PTHR45036">
    <property type="entry name" value="METHYLTRANSFERASE LIKE 7B"/>
    <property type="match status" value="1"/>
</dbReference>
<dbReference type="GO" id="GO:0008757">
    <property type="term" value="F:S-adenosylmethionine-dependent methyltransferase activity"/>
    <property type="evidence" value="ECO:0007669"/>
    <property type="project" value="InterPro"/>
</dbReference>
<protein>
    <submittedName>
        <fullName evidence="2">Methyltransferase family protein</fullName>
    </submittedName>
</protein>
<dbReference type="InterPro" id="IPR029063">
    <property type="entry name" value="SAM-dependent_MTases_sf"/>
</dbReference>
<dbReference type="CDD" id="cd02440">
    <property type="entry name" value="AdoMet_MTases"/>
    <property type="match status" value="1"/>
</dbReference>
<organism evidence="2 3">
    <name type="scientific">Asanoa ferruginea</name>
    <dbReference type="NCBI Taxonomy" id="53367"/>
    <lineage>
        <taxon>Bacteria</taxon>
        <taxon>Bacillati</taxon>
        <taxon>Actinomycetota</taxon>
        <taxon>Actinomycetes</taxon>
        <taxon>Micromonosporales</taxon>
        <taxon>Micromonosporaceae</taxon>
        <taxon>Asanoa</taxon>
    </lineage>
</organism>
<dbReference type="EMBL" id="QUMQ01000001">
    <property type="protein sequence ID" value="REF95414.1"/>
    <property type="molecule type" value="Genomic_DNA"/>
</dbReference>
<dbReference type="AlphaFoldDB" id="A0A3D9ZFX8"/>